<sequence>MLKIKFCTIPVTDQERALQFYTEKLGCEVLTDQPFGNGTRWIEVAWPERETAFVLFTPPGMDDRIGGFSMASLSTDNIEDTYSHLGSKGVEFVEPPTRQPWGIQAIFKDSEGNSFVLTQEQA</sequence>
<gene>
    <name evidence="2" type="ORF">NZD89_19855</name>
</gene>
<dbReference type="InterPro" id="IPR004360">
    <property type="entry name" value="Glyas_Fos-R_dOase_dom"/>
</dbReference>
<reference evidence="2" key="1">
    <citation type="submission" date="2022-08" db="EMBL/GenBank/DDBJ databases">
        <title>Alicyclobacillus fastidiosus DSM 17978, complete genome.</title>
        <authorList>
            <person name="Wang Q."/>
            <person name="Cai R."/>
            <person name="Wang Z."/>
        </authorList>
    </citation>
    <scope>NUCLEOTIDE SEQUENCE</scope>
    <source>
        <strain evidence="2">DSM 17978</strain>
    </source>
</reference>
<dbReference type="InterPro" id="IPR029068">
    <property type="entry name" value="Glyas_Bleomycin-R_OHBP_Dase"/>
</dbReference>
<dbReference type="EMBL" id="CP104067">
    <property type="protein sequence ID" value="WAH40551.1"/>
    <property type="molecule type" value="Genomic_DNA"/>
</dbReference>
<feature type="domain" description="VOC" evidence="1">
    <location>
        <begin position="3"/>
        <end position="120"/>
    </location>
</feature>
<organism evidence="2 3">
    <name type="scientific">Alicyclobacillus fastidiosus</name>
    <dbReference type="NCBI Taxonomy" id="392011"/>
    <lineage>
        <taxon>Bacteria</taxon>
        <taxon>Bacillati</taxon>
        <taxon>Bacillota</taxon>
        <taxon>Bacilli</taxon>
        <taxon>Bacillales</taxon>
        <taxon>Alicyclobacillaceae</taxon>
        <taxon>Alicyclobacillus</taxon>
    </lineage>
</organism>
<accession>A0ABY6ZE82</accession>
<keyword evidence="3" id="KW-1185">Reference proteome</keyword>
<dbReference type="PANTHER" id="PTHR36437">
    <property type="entry name" value="GLYOXALASE/BLEOMYCIN RESISTANCE PROTEIN/DIOXYGENASE"/>
    <property type="match status" value="1"/>
</dbReference>
<name>A0ABY6ZE82_9BACL</name>
<dbReference type="PROSITE" id="PS51819">
    <property type="entry name" value="VOC"/>
    <property type="match status" value="1"/>
</dbReference>
<evidence type="ECO:0000259" key="1">
    <source>
        <dbReference type="PROSITE" id="PS51819"/>
    </source>
</evidence>
<evidence type="ECO:0000313" key="2">
    <source>
        <dbReference type="EMBL" id="WAH40551.1"/>
    </source>
</evidence>
<dbReference type="RefSeq" id="WP_268004450.1">
    <property type="nucleotide sequence ID" value="NZ_CP104067.1"/>
</dbReference>
<proteinExistence type="predicted"/>
<protein>
    <submittedName>
        <fullName evidence="2">VOC family protein</fullName>
    </submittedName>
</protein>
<dbReference type="SUPFAM" id="SSF54593">
    <property type="entry name" value="Glyoxalase/Bleomycin resistance protein/Dihydroxybiphenyl dioxygenase"/>
    <property type="match status" value="1"/>
</dbReference>
<dbReference type="Proteomes" id="UP001164761">
    <property type="component" value="Chromosome"/>
</dbReference>
<evidence type="ECO:0000313" key="3">
    <source>
        <dbReference type="Proteomes" id="UP001164761"/>
    </source>
</evidence>
<dbReference type="InterPro" id="IPR037523">
    <property type="entry name" value="VOC_core"/>
</dbReference>
<dbReference type="PANTHER" id="PTHR36437:SF2">
    <property type="entry name" value="GLYOXALASE_BLEOMYCIN RESISTANCE PROTEIN_DIOXYGENASE"/>
    <property type="match status" value="1"/>
</dbReference>
<dbReference type="Pfam" id="PF00903">
    <property type="entry name" value="Glyoxalase"/>
    <property type="match status" value="1"/>
</dbReference>
<dbReference type="Gene3D" id="3.10.180.10">
    <property type="entry name" value="2,3-Dihydroxybiphenyl 1,2-Dioxygenase, domain 1"/>
    <property type="match status" value="1"/>
</dbReference>